<evidence type="ECO:0000313" key="2">
    <source>
        <dbReference type="EMBL" id="KAK3333839.1"/>
    </source>
</evidence>
<sequence length="374" mass="42208">MPSSTRATTATPGTPAREFPLFGALPTEIRLAIWRQCLPNRIVELDIPEANICNGPVRTLCKLFFTTRQNRAPPAITRVCREARAVALEHGCEFDSSSLSSRSGGDQDWEDFEAPNLVVGPWFQPGRDIAHLHWSDFYDGYFYMDQTGDPVPFLQAVAAKGAGASIMAELLYRFDDDEFSEHLAACLSTDTLEFLPRCRDYLVTITMVNIHVPYDNGLRSGLFGLLGDEPIQLVDPSDSAAITAFHNLWAEHGCQGDVDVAGFFDVALGSDKTLTRRIQQWCKHLEKLWVWHEWIELKDDEGFPTDDEIWLPPMAQEGSGNAAPLPELSSLWKVDIRIRDHNMGNWWVAKVVANMPTFRPRIMFRLCGKQCYEE</sequence>
<protein>
    <recommendedName>
        <fullName evidence="1">2EXR domain-containing protein</fullName>
    </recommendedName>
</protein>
<dbReference type="Proteomes" id="UP001286456">
    <property type="component" value="Unassembled WGS sequence"/>
</dbReference>
<reference evidence="2" key="2">
    <citation type="submission" date="2023-06" db="EMBL/GenBank/DDBJ databases">
        <authorList>
            <consortium name="Lawrence Berkeley National Laboratory"/>
            <person name="Haridas S."/>
            <person name="Hensen N."/>
            <person name="Bonometti L."/>
            <person name="Westerberg I."/>
            <person name="Brannstrom I.O."/>
            <person name="Guillou S."/>
            <person name="Cros-Aarteil S."/>
            <person name="Calhoun S."/>
            <person name="Kuo A."/>
            <person name="Mondo S."/>
            <person name="Pangilinan J."/>
            <person name="Riley R."/>
            <person name="Labutti K."/>
            <person name="Andreopoulos B."/>
            <person name="Lipzen A."/>
            <person name="Chen C."/>
            <person name="Yanf M."/>
            <person name="Daum C."/>
            <person name="Ng V."/>
            <person name="Clum A."/>
            <person name="Steindorff A."/>
            <person name="Ohm R."/>
            <person name="Martin F."/>
            <person name="Silar P."/>
            <person name="Natvig D."/>
            <person name="Lalanne C."/>
            <person name="Gautier V."/>
            <person name="Ament-Velasquez S.L."/>
            <person name="Kruys A."/>
            <person name="Hutchinson M.I."/>
            <person name="Powell A.J."/>
            <person name="Barry K."/>
            <person name="Miller A.N."/>
            <person name="Grigoriev I.V."/>
            <person name="Debuchy R."/>
            <person name="Gladieux P."/>
            <person name="Thoren M.H."/>
            <person name="Johannesson H."/>
        </authorList>
    </citation>
    <scope>NUCLEOTIDE SEQUENCE</scope>
    <source>
        <strain evidence="2">SMH4131-1</strain>
    </source>
</reference>
<feature type="domain" description="2EXR" evidence="1">
    <location>
        <begin position="19"/>
        <end position="97"/>
    </location>
</feature>
<dbReference type="PANTHER" id="PTHR35910">
    <property type="entry name" value="2EXR DOMAIN-CONTAINING PROTEIN"/>
    <property type="match status" value="1"/>
</dbReference>
<gene>
    <name evidence="2" type="ORF">B0T19DRAFT_440565</name>
</gene>
<evidence type="ECO:0000259" key="1">
    <source>
        <dbReference type="Pfam" id="PF20150"/>
    </source>
</evidence>
<dbReference type="PANTHER" id="PTHR35910:SF1">
    <property type="entry name" value="2EXR DOMAIN-CONTAINING PROTEIN"/>
    <property type="match status" value="1"/>
</dbReference>
<dbReference type="EMBL" id="JAUEPO010000002">
    <property type="protein sequence ID" value="KAK3333839.1"/>
    <property type="molecule type" value="Genomic_DNA"/>
</dbReference>
<dbReference type="AlphaFoldDB" id="A0AAE0IZ24"/>
<keyword evidence="3" id="KW-1185">Reference proteome</keyword>
<accession>A0AAE0IZ24</accession>
<name>A0AAE0IZ24_9PEZI</name>
<proteinExistence type="predicted"/>
<reference evidence="2" key="1">
    <citation type="journal article" date="2023" name="Mol. Phylogenet. Evol.">
        <title>Genome-scale phylogeny and comparative genomics of the fungal order Sordariales.</title>
        <authorList>
            <person name="Hensen N."/>
            <person name="Bonometti L."/>
            <person name="Westerberg I."/>
            <person name="Brannstrom I.O."/>
            <person name="Guillou S."/>
            <person name="Cros-Aarteil S."/>
            <person name="Calhoun S."/>
            <person name="Haridas S."/>
            <person name="Kuo A."/>
            <person name="Mondo S."/>
            <person name="Pangilinan J."/>
            <person name="Riley R."/>
            <person name="LaButti K."/>
            <person name="Andreopoulos B."/>
            <person name="Lipzen A."/>
            <person name="Chen C."/>
            <person name="Yan M."/>
            <person name="Daum C."/>
            <person name="Ng V."/>
            <person name="Clum A."/>
            <person name="Steindorff A."/>
            <person name="Ohm R.A."/>
            <person name="Martin F."/>
            <person name="Silar P."/>
            <person name="Natvig D.O."/>
            <person name="Lalanne C."/>
            <person name="Gautier V."/>
            <person name="Ament-Velasquez S.L."/>
            <person name="Kruys A."/>
            <person name="Hutchinson M.I."/>
            <person name="Powell A.J."/>
            <person name="Barry K."/>
            <person name="Miller A.N."/>
            <person name="Grigoriev I.V."/>
            <person name="Debuchy R."/>
            <person name="Gladieux P."/>
            <person name="Hiltunen Thoren M."/>
            <person name="Johannesson H."/>
        </authorList>
    </citation>
    <scope>NUCLEOTIDE SEQUENCE</scope>
    <source>
        <strain evidence="2">SMH4131-1</strain>
    </source>
</reference>
<dbReference type="InterPro" id="IPR045518">
    <property type="entry name" value="2EXR"/>
</dbReference>
<comment type="caution">
    <text evidence="2">The sequence shown here is derived from an EMBL/GenBank/DDBJ whole genome shotgun (WGS) entry which is preliminary data.</text>
</comment>
<evidence type="ECO:0000313" key="3">
    <source>
        <dbReference type="Proteomes" id="UP001286456"/>
    </source>
</evidence>
<organism evidence="2 3">
    <name type="scientific">Cercophora scortea</name>
    <dbReference type="NCBI Taxonomy" id="314031"/>
    <lineage>
        <taxon>Eukaryota</taxon>
        <taxon>Fungi</taxon>
        <taxon>Dikarya</taxon>
        <taxon>Ascomycota</taxon>
        <taxon>Pezizomycotina</taxon>
        <taxon>Sordariomycetes</taxon>
        <taxon>Sordariomycetidae</taxon>
        <taxon>Sordariales</taxon>
        <taxon>Lasiosphaeriaceae</taxon>
        <taxon>Cercophora</taxon>
    </lineage>
</organism>
<dbReference type="Pfam" id="PF20150">
    <property type="entry name" value="2EXR"/>
    <property type="match status" value="1"/>
</dbReference>